<evidence type="ECO:0000256" key="1">
    <source>
        <dbReference type="SAM" id="Coils"/>
    </source>
</evidence>
<feature type="coiled-coil region" evidence="1">
    <location>
        <begin position="49"/>
        <end position="86"/>
    </location>
</feature>
<evidence type="ECO:0000313" key="3">
    <source>
        <dbReference type="WBParaSite" id="MhA1_Contig2172.frz3.gene1"/>
    </source>
</evidence>
<feature type="coiled-coil region" evidence="1">
    <location>
        <begin position="136"/>
        <end position="278"/>
    </location>
</feature>
<protein>
    <submittedName>
        <fullName evidence="3">Uncharacterized protein</fullName>
    </submittedName>
</protein>
<dbReference type="Proteomes" id="UP000095281">
    <property type="component" value="Unplaced"/>
</dbReference>
<dbReference type="AlphaFoldDB" id="A0A1I8BER8"/>
<organism evidence="2 3">
    <name type="scientific">Meloidogyne hapla</name>
    <name type="common">Root-knot nematode worm</name>
    <dbReference type="NCBI Taxonomy" id="6305"/>
    <lineage>
        <taxon>Eukaryota</taxon>
        <taxon>Metazoa</taxon>
        <taxon>Ecdysozoa</taxon>
        <taxon>Nematoda</taxon>
        <taxon>Chromadorea</taxon>
        <taxon>Rhabditida</taxon>
        <taxon>Tylenchina</taxon>
        <taxon>Tylenchomorpha</taxon>
        <taxon>Tylenchoidea</taxon>
        <taxon>Meloidogynidae</taxon>
        <taxon>Meloidogyninae</taxon>
        <taxon>Meloidogyne</taxon>
    </lineage>
</organism>
<dbReference type="WBParaSite" id="MhA1_Contig2172.frz3.gene1">
    <property type="protein sequence ID" value="MhA1_Contig2172.frz3.gene1"/>
    <property type="gene ID" value="MhA1_Contig2172.frz3.gene1"/>
</dbReference>
<proteinExistence type="predicted"/>
<name>A0A1I8BER8_MELHA</name>
<keyword evidence="2" id="KW-1185">Reference proteome</keyword>
<reference evidence="3" key="1">
    <citation type="submission" date="2016-11" db="UniProtKB">
        <authorList>
            <consortium name="WormBaseParasite"/>
        </authorList>
    </citation>
    <scope>IDENTIFICATION</scope>
</reference>
<accession>A0A1I8BER8</accession>
<keyword evidence="1" id="KW-0175">Coiled coil</keyword>
<evidence type="ECO:0000313" key="2">
    <source>
        <dbReference type="Proteomes" id="UP000095281"/>
    </source>
</evidence>
<sequence>MLGNNKYISPKFISVNPSIGSSKFSNKFSTKIKATVEPKWYEKNVHYNISKSLNKNENLKEKINLAEELAEIYLKENKEIKIAKENGIEINYLEKIKENERNNFKNILILFSFLNKNAQKENLNLAVDAIKSLNLLEKLKLENREFIELTKNLKNNYEDEINKLENELFNSKNNEKLNDYSIKMKKLNLSSIYFIKYVNLNEKLIELFKNKEEKELNKENILEKLNNLINEINKYKKFFLAFNNPKNVDNSNFYEESINAKNNLKNNLEKELMSVEEGLNYVKKIVIETDNFALYKNLNTKDN</sequence>